<gene>
    <name evidence="2" type="ORF">GCM10010285_61020</name>
</gene>
<reference evidence="3" key="1">
    <citation type="journal article" date="2019" name="Int. J. Syst. Evol. Microbiol.">
        <title>The Global Catalogue of Microorganisms (GCM) 10K type strain sequencing project: providing services to taxonomists for standard genome sequencing and annotation.</title>
        <authorList>
            <consortium name="The Broad Institute Genomics Platform"/>
            <consortium name="The Broad Institute Genome Sequencing Center for Infectious Disease"/>
            <person name="Wu L."/>
            <person name="Ma J."/>
        </authorList>
    </citation>
    <scope>NUCLEOTIDE SEQUENCE [LARGE SCALE GENOMIC DNA]</scope>
    <source>
        <strain evidence="3">JCM 4416</strain>
    </source>
</reference>
<sequence>MIEGWDWVGDQLPAVRRGPRASDRGGRRTRRMEAPGSTRWPAPPVLPWESGPAVVEAGYQA</sequence>
<dbReference type="EMBL" id="BMTX01000031">
    <property type="protein sequence ID" value="GGS74040.1"/>
    <property type="molecule type" value="Genomic_DNA"/>
</dbReference>
<accession>A0ABQ2TLI5</accession>
<organism evidence="2 3">
    <name type="scientific">Streptomyces pseudogriseolus</name>
    <name type="common">Streptomyces gancidicus</name>
    <name type="synonym">Streptomyces rubiginosus</name>
    <dbReference type="NCBI Taxonomy" id="36817"/>
    <lineage>
        <taxon>Bacteria</taxon>
        <taxon>Bacillati</taxon>
        <taxon>Actinomycetota</taxon>
        <taxon>Actinomycetes</taxon>
        <taxon>Kitasatosporales</taxon>
        <taxon>Streptomycetaceae</taxon>
        <taxon>Streptomyces</taxon>
        <taxon>Streptomyces pseudogriseolus group</taxon>
    </lineage>
</organism>
<keyword evidence="3" id="KW-1185">Reference proteome</keyword>
<evidence type="ECO:0000313" key="3">
    <source>
        <dbReference type="Proteomes" id="UP000597853"/>
    </source>
</evidence>
<dbReference type="Proteomes" id="UP000597853">
    <property type="component" value="Unassembled WGS sequence"/>
</dbReference>
<protein>
    <submittedName>
        <fullName evidence="2">Uncharacterized protein</fullName>
    </submittedName>
</protein>
<proteinExistence type="predicted"/>
<name>A0ABQ2TLI5_STREZ</name>
<evidence type="ECO:0000313" key="2">
    <source>
        <dbReference type="EMBL" id="GGS74040.1"/>
    </source>
</evidence>
<feature type="region of interest" description="Disordered" evidence="1">
    <location>
        <begin position="15"/>
        <end position="50"/>
    </location>
</feature>
<evidence type="ECO:0000256" key="1">
    <source>
        <dbReference type="SAM" id="MobiDB-lite"/>
    </source>
</evidence>
<comment type="caution">
    <text evidence="2">The sequence shown here is derived from an EMBL/GenBank/DDBJ whole genome shotgun (WGS) entry which is preliminary data.</text>
</comment>